<keyword evidence="2" id="KW-1185">Reference proteome</keyword>
<evidence type="ECO:0000313" key="2">
    <source>
        <dbReference type="Proteomes" id="UP000299102"/>
    </source>
</evidence>
<dbReference type="EMBL" id="BGZK01000410">
    <property type="protein sequence ID" value="GBP42016.1"/>
    <property type="molecule type" value="Genomic_DNA"/>
</dbReference>
<organism evidence="1 2">
    <name type="scientific">Eumeta variegata</name>
    <name type="common">Bagworm moth</name>
    <name type="synonym">Eumeta japonica</name>
    <dbReference type="NCBI Taxonomy" id="151549"/>
    <lineage>
        <taxon>Eukaryota</taxon>
        <taxon>Metazoa</taxon>
        <taxon>Ecdysozoa</taxon>
        <taxon>Arthropoda</taxon>
        <taxon>Hexapoda</taxon>
        <taxon>Insecta</taxon>
        <taxon>Pterygota</taxon>
        <taxon>Neoptera</taxon>
        <taxon>Endopterygota</taxon>
        <taxon>Lepidoptera</taxon>
        <taxon>Glossata</taxon>
        <taxon>Ditrysia</taxon>
        <taxon>Tineoidea</taxon>
        <taxon>Psychidae</taxon>
        <taxon>Oiketicinae</taxon>
        <taxon>Eumeta</taxon>
    </lineage>
</organism>
<sequence>MHARVRGRLRYNFGMVAVRCIEDLGIRPNRSITSVMLLSTDWELVMLTGKWTNGRRRLRRAAVLASGQVTWREISARSRTPALNTR</sequence>
<dbReference type="AlphaFoldDB" id="A0A4C1VS97"/>
<protein>
    <submittedName>
        <fullName evidence="1">Uncharacterized protein</fullName>
    </submittedName>
</protein>
<proteinExistence type="predicted"/>
<evidence type="ECO:0000313" key="1">
    <source>
        <dbReference type="EMBL" id="GBP42016.1"/>
    </source>
</evidence>
<name>A0A4C1VS97_EUMVA</name>
<comment type="caution">
    <text evidence="1">The sequence shown here is derived from an EMBL/GenBank/DDBJ whole genome shotgun (WGS) entry which is preliminary data.</text>
</comment>
<dbReference type="Proteomes" id="UP000299102">
    <property type="component" value="Unassembled WGS sequence"/>
</dbReference>
<reference evidence="1 2" key="1">
    <citation type="journal article" date="2019" name="Commun. Biol.">
        <title>The bagworm genome reveals a unique fibroin gene that provides high tensile strength.</title>
        <authorList>
            <person name="Kono N."/>
            <person name="Nakamura H."/>
            <person name="Ohtoshi R."/>
            <person name="Tomita M."/>
            <person name="Numata K."/>
            <person name="Arakawa K."/>
        </authorList>
    </citation>
    <scope>NUCLEOTIDE SEQUENCE [LARGE SCALE GENOMIC DNA]</scope>
</reference>
<accession>A0A4C1VS97</accession>
<gene>
    <name evidence="1" type="ORF">EVAR_95015_1</name>
</gene>